<comment type="caution">
    <text evidence="1">The sequence shown here is derived from an EMBL/GenBank/DDBJ whole genome shotgun (WGS) entry which is preliminary data.</text>
</comment>
<dbReference type="RefSeq" id="WP_066711384.1">
    <property type="nucleotide sequence ID" value="NZ_JBHIWA010000113.1"/>
</dbReference>
<gene>
    <name evidence="1" type="ORF">COA07_09930</name>
</gene>
<dbReference type="EMBL" id="NWVC01000004">
    <property type="protein sequence ID" value="PCG14122.1"/>
    <property type="molecule type" value="Genomic_DNA"/>
</dbReference>
<dbReference type="AlphaFoldDB" id="A0A2A4I8K8"/>
<sequence length="127" mass="14205">MQGEAYHIAVDPLREWVDIKLIGLWDHDTIRRFEADLRRDLTRLPAIGRQRTLFDLSDFIVQVPEVAAGFARLAADPGIASRRIAVIGPAPLLRMQARRVAPGYGFFGDRAEAVQWLNAADADDAPR</sequence>
<accession>A0A2A4I8K8</accession>
<evidence type="ECO:0000313" key="2">
    <source>
        <dbReference type="Proteomes" id="UP000218323"/>
    </source>
</evidence>
<name>A0A2A4I8K8_9SPHN</name>
<protein>
    <recommendedName>
        <fullName evidence="3">STAS/SEC14 domain-containing protein</fullName>
    </recommendedName>
</protein>
<keyword evidence="2" id="KW-1185">Reference proteome</keyword>
<reference evidence="1 2" key="1">
    <citation type="submission" date="2017-09" db="EMBL/GenBank/DDBJ databases">
        <title>Sphingomonas adhaesiva DSM 7418, whole genome shotgun sequence.</title>
        <authorList>
            <person name="Feng G."/>
            <person name="Zhu H."/>
        </authorList>
    </citation>
    <scope>NUCLEOTIDE SEQUENCE [LARGE SCALE GENOMIC DNA]</scope>
    <source>
        <strain evidence="1 2">DSM 7418</strain>
    </source>
</reference>
<evidence type="ECO:0000313" key="1">
    <source>
        <dbReference type="EMBL" id="PCG14122.1"/>
    </source>
</evidence>
<organism evidence="1 2">
    <name type="scientific">Sphingomonas adhaesiva</name>
    <dbReference type="NCBI Taxonomy" id="28212"/>
    <lineage>
        <taxon>Bacteria</taxon>
        <taxon>Pseudomonadati</taxon>
        <taxon>Pseudomonadota</taxon>
        <taxon>Alphaproteobacteria</taxon>
        <taxon>Sphingomonadales</taxon>
        <taxon>Sphingomonadaceae</taxon>
        <taxon>Sphingomonas</taxon>
    </lineage>
</organism>
<evidence type="ECO:0008006" key="3">
    <source>
        <dbReference type="Google" id="ProtNLM"/>
    </source>
</evidence>
<proteinExistence type="predicted"/>
<dbReference type="Proteomes" id="UP000218323">
    <property type="component" value="Unassembled WGS sequence"/>
</dbReference>